<evidence type="ECO:0000256" key="2">
    <source>
        <dbReference type="ARBA" id="ARBA00023125"/>
    </source>
</evidence>
<dbReference type="PANTHER" id="PTHR30055">
    <property type="entry name" value="HTH-TYPE TRANSCRIPTIONAL REGULATOR RUTR"/>
    <property type="match status" value="1"/>
</dbReference>
<evidence type="ECO:0000259" key="5">
    <source>
        <dbReference type="PROSITE" id="PS50977"/>
    </source>
</evidence>
<evidence type="ECO:0000313" key="6">
    <source>
        <dbReference type="EMBL" id="MBF0753734.1"/>
    </source>
</evidence>
<dbReference type="Gene3D" id="1.10.357.10">
    <property type="entry name" value="Tetracycline Repressor, domain 2"/>
    <property type="match status" value="1"/>
</dbReference>
<evidence type="ECO:0000313" key="7">
    <source>
        <dbReference type="Proteomes" id="UP000647980"/>
    </source>
</evidence>
<dbReference type="InterPro" id="IPR050109">
    <property type="entry name" value="HTH-type_TetR-like_transc_reg"/>
</dbReference>
<dbReference type="SUPFAM" id="SSF46689">
    <property type="entry name" value="Homeodomain-like"/>
    <property type="match status" value="1"/>
</dbReference>
<evidence type="ECO:0000256" key="4">
    <source>
        <dbReference type="PROSITE-ProRule" id="PRU00335"/>
    </source>
</evidence>
<dbReference type="PANTHER" id="PTHR30055:SF234">
    <property type="entry name" value="HTH-TYPE TRANSCRIPTIONAL REGULATOR BETI"/>
    <property type="match status" value="1"/>
</dbReference>
<evidence type="ECO:0000256" key="1">
    <source>
        <dbReference type="ARBA" id="ARBA00023015"/>
    </source>
</evidence>
<dbReference type="RefSeq" id="WP_167753371.1">
    <property type="nucleotide sequence ID" value="NZ_JADGLW010000003.1"/>
</dbReference>
<evidence type="ECO:0000256" key="3">
    <source>
        <dbReference type="ARBA" id="ARBA00023163"/>
    </source>
</evidence>
<dbReference type="Proteomes" id="UP000647980">
    <property type="component" value="Unassembled WGS sequence"/>
</dbReference>
<organism evidence="6 7">
    <name type="scientific">Jeotgalicoccus nanhaiensis</name>
    <dbReference type="NCBI Taxonomy" id="568603"/>
    <lineage>
        <taxon>Bacteria</taxon>
        <taxon>Bacillati</taxon>
        <taxon>Bacillota</taxon>
        <taxon>Bacilli</taxon>
        <taxon>Bacillales</taxon>
        <taxon>Staphylococcaceae</taxon>
        <taxon>Jeotgalicoccus</taxon>
    </lineage>
</organism>
<keyword evidence="2 4" id="KW-0238">DNA-binding</keyword>
<reference evidence="6 7" key="1">
    <citation type="submission" date="2020-10" db="EMBL/GenBank/DDBJ databases">
        <title>Mouse Oral microbiota.</title>
        <authorList>
            <person name="Joseph S."/>
            <person name="Aduse-Opoku J."/>
        </authorList>
    </citation>
    <scope>NUCLEOTIDE SEQUENCE [LARGE SCALE GENOMIC DNA]</scope>
    <source>
        <strain evidence="6 7">19428wE5_W307</strain>
    </source>
</reference>
<dbReference type="Pfam" id="PF00440">
    <property type="entry name" value="TetR_N"/>
    <property type="match status" value="1"/>
</dbReference>
<dbReference type="PROSITE" id="PS50977">
    <property type="entry name" value="HTH_TETR_2"/>
    <property type="match status" value="1"/>
</dbReference>
<accession>A0ABR9XXK7</accession>
<sequence length="210" mass="23946">MSKQLENKERRTQAIIDAAEKLLIESTWDSVQMQDIANEAGVGVATLFRYFPKKQMLIIAVANQILSEEFGFYRSVNLLDATGIEKVEAIFTRVNRLDNPEALKKSKFIDIFESNIGELENFVTEAEEYFKIRNDISNIVSRIVSDGQADKSLPSGAGVTDEIMTMINNYSLFARKLALMKNIMVLEKHPGTDIQLKIMHDMYMERLRSL</sequence>
<dbReference type="EMBL" id="JADGLW010000003">
    <property type="protein sequence ID" value="MBF0753734.1"/>
    <property type="molecule type" value="Genomic_DNA"/>
</dbReference>
<keyword evidence="1" id="KW-0805">Transcription regulation</keyword>
<feature type="domain" description="HTH tetR-type" evidence="5">
    <location>
        <begin position="9"/>
        <end position="69"/>
    </location>
</feature>
<feature type="DNA-binding region" description="H-T-H motif" evidence="4">
    <location>
        <begin position="32"/>
        <end position="51"/>
    </location>
</feature>
<dbReference type="InterPro" id="IPR001647">
    <property type="entry name" value="HTH_TetR"/>
</dbReference>
<gene>
    <name evidence="6" type="ORF">IR135_05595</name>
</gene>
<keyword evidence="3" id="KW-0804">Transcription</keyword>
<dbReference type="PRINTS" id="PR00455">
    <property type="entry name" value="HTHTETR"/>
</dbReference>
<comment type="caution">
    <text evidence="6">The sequence shown here is derived from an EMBL/GenBank/DDBJ whole genome shotgun (WGS) entry which is preliminary data.</text>
</comment>
<protein>
    <submittedName>
        <fullName evidence="6">TetR/AcrR family transcriptional regulator</fullName>
    </submittedName>
</protein>
<keyword evidence="7" id="KW-1185">Reference proteome</keyword>
<dbReference type="InterPro" id="IPR009057">
    <property type="entry name" value="Homeodomain-like_sf"/>
</dbReference>
<proteinExistence type="predicted"/>
<name>A0ABR9XXK7_9STAP</name>